<dbReference type="EMBL" id="PUHZ01000011">
    <property type="protein sequence ID" value="PQO46096.1"/>
    <property type="molecule type" value="Genomic_DNA"/>
</dbReference>
<organism evidence="1 2">
    <name type="scientific">Blastopirellula marina</name>
    <dbReference type="NCBI Taxonomy" id="124"/>
    <lineage>
        <taxon>Bacteria</taxon>
        <taxon>Pseudomonadati</taxon>
        <taxon>Planctomycetota</taxon>
        <taxon>Planctomycetia</taxon>
        <taxon>Pirellulales</taxon>
        <taxon>Pirellulaceae</taxon>
        <taxon>Blastopirellula</taxon>
    </lineage>
</organism>
<proteinExistence type="predicted"/>
<evidence type="ECO:0000313" key="1">
    <source>
        <dbReference type="EMBL" id="PQO46096.1"/>
    </source>
</evidence>
<dbReference type="AlphaFoldDB" id="A0A2S8GNS3"/>
<reference evidence="1 2" key="1">
    <citation type="submission" date="2018-02" db="EMBL/GenBank/DDBJ databases">
        <title>Comparative genomes isolates from brazilian mangrove.</title>
        <authorList>
            <person name="Araujo J.E."/>
            <person name="Taketani R.G."/>
            <person name="Silva M.C.P."/>
            <person name="Loureco M.V."/>
            <person name="Andreote F.D."/>
        </authorList>
    </citation>
    <scope>NUCLEOTIDE SEQUENCE [LARGE SCALE GENOMIC DNA]</scope>
    <source>
        <strain evidence="1 2">Nap-Phe MGV</strain>
    </source>
</reference>
<name>A0A2S8GNS3_9BACT</name>
<sequence length="85" mass="9740">MVDAYLQEAHAGNATRLSTQDFRGTVSLRFPDGSFALFRHAFYLVSEELSEIALFTEHCGYHVFPRYDTQVEMLETTSLEDFRVG</sequence>
<dbReference type="Proteomes" id="UP000237819">
    <property type="component" value="Unassembled WGS sequence"/>
</dbReference>
<evidence type="ECO:0000313" key="2">
    <source>
        <dbReference type="Proteomes" id="UP000237819"/>
    </source>
</evidence>
<gene>
    <name evidence="1" type="ORF">C5Y93_11005</name>
</gene>
<protein>
    <submittedName>
        <fullName evidence="1">Uncharacterized protein</fullName>
    </submittedName>
</protein>
<accession>A0A2S8GNS3</accession>
<comment type="caution">
    <text evidence="1">The sequence shown here is derived from an EMBL/GenBank/DDBJ whole genome shotgun (WGS) entry which is preliminary data.</text>
</comment>